<keyword evidence="1" id="KW-1133">Transmembrane helix</keyword>
<dbReference type="STRING" id="6185.A0A094ZYT0"/>
<proteinExistence type="predicted"/>
<dbReference type="AlphaFoldDB" id="A0A094ZYT0"/>
<gene>
    <name evidence="2" type="ORF">MS3_06691</name>
</gene>
<feature type="transmembrane region" description="Helical" evidence="1">
    <location>
        <begin position="103"/>
        <end position="123"/>
    </location>
</feature>
<reference evidence="2" key="1">
    <citation type="journal article" date="2012" name="Nat. Genet.">
        <title>Whole-genome sequence of Schistosoma haematobium.</title>
        <authorList>
            <person name="Young N.D."/>
            <person name="Jex A.R."/>
            <person name="Li B."/>
            <person name="Liu S."/>
            <person name="Yang L."/>
            <person name="Xiong Z."/>
            <person name="Li Y."/>
            <person name="Cantacessi C."/>
            <person name="Hall R.S."/>
            <person name="Xu X."/>
            <person name="Chen F."/>
            <person name="Wu X."/>
            <person name="Zerlotini A."/>
            <person name="Oliveira G."/>
            <person name="Hofmann A."/>
            <person name="Zhang G."/>
            <person name="Fang X."/>
            <person name="Kang Y."/>
            <person name="Campbell B.E."/>
            <person name="Loukas A."/>
            <person name="Ranganathan S."/>
            <person name="Rollinson D."/>
            <person name="Rinaldi G."/>
            <person name="Brindley P.J."/>
            <person name="Yang H."/>
            <person name="Wang J."/>
            <person name="Wang J."/>
            <person name="Gasser R.B."/>
        </authorList>
    </citation>
    <scope>NUCLEOTIDE SEQUENCE [LARGE SCALE GENOMIC DNA]</scope>
</reference>
<dbReference type="EMBL" id="KL251002">
    <property type="protein sequence ID" value="KGB38304.1"/>
    <property type="molecule type" value="Genomic_DNA"/>
</dbReference>
<protein>
    <submittedName>
        <fullName evidence="2">Uncharacterized protein</fullName>
    </submittedName>
</protein>
<evidence type="ECO:0000313" key="2">
    <source>
        <dbReference type="EMBL" id="KGB38304.1"/>
    </source>
</evidence>
<keyword evidence="1" id="KW-0812">Transmembrane</keyword>
<sequence>MFSFIWNEKFWLPHNVTWDLMKEINSAGVSPTLTKSMDCFYAVAVLTAIRYYLKKYVGLQFQFFISRSVLIPHGLSMGLRFPKISHVPDIPALKTVLTPEIHWYYMVQLGYYTASLLWIFYEVKRSHNTLGMKIFTDAILNVGPS</sequence>
<keyword evidence="1" id="KW-0472">Membrane</keyword>
<accession>A0A094ZYT0</accession>
<organism evidence="2">
    <name type="scientific">Schistosoma haematobium</name>
    <name type="common">Blood fluke</name>
    <dbReference type="NCBI Taxonomy" id="6185"/>
    <lineage>
        <taxon>Eukaryota</taxon>
        <taxon>Metazoa</taxon>
        <taxon>Spiralia</taxon>
        <taxon>Lophotrochozoa</taxon>
        <taxon>Platyhelminthes</taxon>
        <taxon>Trematoda</taxon>
        <taxon>Digenea</taxon>
        <taxon>Strigeidida</taxon>
        <taxon>Schistosomatoidea</taxon>
        <taxon>Schistosomatidae</taxon>
        <taxon>Schistosoma</taxon>
    </lineage>
</organism>
<name>A0A094ZYT0_SCHHA</name>
<evidence type="ECO:0000256" key="1">
    <source>
        <dbReference type="SAM" id="Phobius"/>
    </source>
</evidence>